<evidence type="ECO:0000256" key="1">
    <source>
        <dbReference type="SAM" id="Phobius"/>
    </source>
</evidence>
<proteinExistence type="predicted"/>
<organism evidence="2 3">
    <name type="scientific">Streptosporangium amethystogenes subsp. fukuiense</name>
    <dbReference type="NCBI Taxonomy" id="698418"/>
    <lineage>
        <taxon>Bacteria</taxon>
        <taxon>Bacillati</taxon>
        <taxon>Actinomycetota</taxon>
        <taxon>Actinomycetes</taxon>
        <taxon>Streptosporangiales</taxon>
        <taxon>Streptosporangiaceae</taxon>
        <taxon>Streptosporangium</taxon>
    </lineage>
</organism>
<feature type="transmembrane region" description="Helical" evidence="1">
    <location>
        <begin position="47"/>
        <end position="69"/>
    </location>
</feature>
<gene>
    <name evidence="2" type="ORF">ACFQVD_03170</name>
</gene>
<sequence length="121" mass="12976">MDVSVRAEADQLRDLHSWLIEEPEFRGRVRLLERDGAPHELGPTTDLLQVALGSGGAVAALAGIVIAWLNSRPGEVSIRISRGDQEVEVTAKGVRSLTPEGVRALTGQISEVVSGPSELER</sequence>
<comment type="caution">
    <text evidence="2">The sequence shown here is derived from an EMBL/GenBank/DDBJ whole genome shotgun (WGS) entry which is preliminary data.</text>
</comment>
<dbReference type="Pfam" id="PF19953">
    <property type="entry name" value="EACC1"/>
    <property type="match status" value="1"/>
</dbReference>
<keyword evidence="3" id="KW-1185">Reference proteome</keyword>
<accession>A0ABW2SU17</accession>
<dbReference type="Proteomes" id="UP001596514">
    <property type="component" value="Unassembled WGS sequence"/>
</dbReference>
<evidence type="ECO:0000313" key="3">
    <source>
        <dbReference type="Proteomes" id="UP001596514"/>
    </source>
</evidence>
<evidence type="ECO:0000313" key="2">
    <source>
        <dbReference type="EMBL" id="MFC7599109.1"/>
    </source>
</evidence>
<keyword evidence="1" id="KW-0812">Transmembrane</keyword>
<keyword evidence="1" id="KW-0472">Membrane</keyword>
<keyword evidence="1" id="KW-1133">Transmembrane helix</keyword>
<dbReference type="InterPro" id="IPR045428">
    <property type="entry name" value="EACC1"/>
</dbReference>
<dbReference type="RefSeq" id="WP_343963435.1">
    <property type="nucleotide sequence ID" value="NZ_BAAAGK010000017.1"/>
</dbReference>
<dbReference type="EMBL" id="JBHTEE010000001">
    <property type="protein sequence ID" value="MFC7599109.1"/>
    <property type="molecule type" value="Genomic_DNA"/>
</dbReference>
<reference evidence="3" key="1">
    <citation type="journal article" date="2019" name="Int. J. Syst. Evol. Microbiol.">
        <title>The Global Catalogue of Microorganisms (GCM) 10K type strain sequencing project: providing services to taxonomists for standard genome sequencing and annotation.</title>
        <authorList>
            <consortium name="The Broad Institute Genomics Platform"/>
            <consortium name="The Broad Institute Genome Sequencing Center for Infectious Disease"/>
            <person name="Wu L."/>
            <person name="Ma J."/>
        </authorList>
    </citation>
    <scope>NUCLEOTIDE SEQUENCE [LARGE SCALE GENOMIC DNA]</scope>
    <source>
        <strain evidence="3">JCM 10083</strain>
    </source>
</reference>
<protein>
    <submittedName>
        <fullName evidence="2">Uncharacterized protein</fullName>
    </submittedName>
</protein>
<name>A0ABW2SU17_9ACTN</name>